<protein>
    <recommendedName>
        <fullName evidence="3">D-glucuronyl C5-epimerase C-terminal domain-containing protein</fullName>
    </recommendedName>
</protein>
<evidence type="ECO:0008006" key="3">
    <source>
        <dbReference type="Google" id="ProtNLM"/>
    </source>
</evidence>
<gene>
    <name evidence="1" type="ORF">Gferi_12905</name>
</gene>
<dbReference type="InterPro" id="IPR008928">
    <property type="entry name" value="6-hairpin_glycosidase_sf"/>
</dbReference>
<dbReference type="OrthoDB" id="1736525at2"/>
<evidence type="ECO:0000313" key="1">
    <source>
        <dbReference type="EMBL" id="AOT70399.1"/>
    </source>
</evidence>
<dbReference type="RefSeq" id="WP_069977108.1">
    <property type="nucleotide sequence ID" value="NZ_CP017269.1"/>
</dbReference>
<dbReference type="AlphaFoldDB" id="A0A1D8GHM2"/>
<proteinExistence type="predicted"/>
<reference evidence="1 2" key="1">
    <citation type="submission" date="2016-09" db="EMBL/GenBank/DDBJ databases">
        <title>Genomic analysis reveals versatility of anaerobic energy metabolism of Geosporobacter ferrireducens IRF9 of phylum Firmicutes.</title>
        <authorList>
            <person name="Kim S.-J."/>
        </authorList>
    </citation>
    <scope>NUCLEOTIDE SEQUENCE [LARGE SCALE GENOMIC DNA]</scope>
    <source>
        <strain evidence="1 2">IRF9</strain>
    </source>
</reference>
<dbReference type="KEGG" id="gfe:Gferi_12905"/>
<dbReference type="Proteomes" id="UP000095743">
    <property type="component" value="Chromosome"/>
</dbReference>
<name>A0A1D8GHM2_9FIRM</name>
<dbReference type="SUPFAM" id="SSF48208">
    <property type="entry name" value="Six-hairpin glycosidases"/>
    <property type="match status" value="1"/>
</dbReference>
<organism evidence="1 2">
    <name type="scientific">Geosporobacter ferrireducens</name>
    <dbReference type="NCBI Taxonomy" id="1424294"/>
    <lineage>
        <taxon>Bacteria</taxon>
        <taxon>Bacillati</taxon>
        <taxon>Bacillota</taxon>
        <taxon>Clostridia</taxon>
        <taxon>Peptostreptococcales</taxon>
        <taxon>Thermotaleaceae</taxon>
        <taxon>Geosporobacter</taxon>
    </lineage>
</organism>
<keyword evidence="2" id="KW-1185">Reference proteome</keyword>
<dbReference type="EMBL" id="CP017269">
    <property type="protein sequence ID" value="AOT70399.1"/>
    <property type="molecule type" value="Genomic_DNA"/>
</dbReference>
<sequence length="498" mass="58851">MQKIIGKKFWMIVVLFLSVNNSCGGALEIWGQDFIKSQSKQFQIIHVFQDAKPFAQAEEWTYGWDILQGKQQMGRLTMNQYRLKNGDLYYYLRYLPEQNSKHPLILSIPINLTDFTYRYVTYPLGYDFAKSQWSETMVGDKDTKLTKESMYIDDVAGSYYLSYIDVFELQDKSVKKERYDLGKALQISDESIFLEFPHIKGTSVEQWGVLSQERLVDWEDPMGTMHLRMADLNRVRKQGQEGIYYFTPSSYYPSSPTSFWFNPAHHIGELFIRTEGARFFDDFGLVSLYKAVRSQNQKGYWWSTPRSNWLMEDYGIDSSFYDTRFSTDAAIFLLKGYDKYQDPVFLDAGKKYGDFLLQFAEDHHYETENQGWLVMDYGHDLRPEVKTHVSLNHLLTEMNFLYHLYILTEDEAYYALARKIKQGVKDTSIHWIKENGDLWYAYMMDGTYGKLDYPVLTLNDLRISQQFFEKLEGERDDDFEMLIQSKENYLKDNNLSLW</sequence>
<evidence type="ECO:0000313" key="2">
    <source>
        <dbReference type="Proteomes" id="UP000095743"/>
    </source>
</evidence>
<accession>A0A1D8GHM2</accession>
<dbReference type="GO" id="GO:0005975">
    <property type="term" value="P:carbohydrate metabolic process"/>
    <property type="evidence" value="ECO:0007669"/>
    <property type="project" value="InterPro"/>
</dbReference>